<name>A0A8J4DCM7_9CHLO</name>
<organism evidence="1 2">
    <name type="scientific">Volvox reticuliferus</name>
    <dbReference type="NCBI Taxonomy" id="1737510"/>
    <lineage>
        <taxon>Eukaryota</taxon>
        <taxon>Viridiplantae</taxon>
        <taxon>Chlorophyta</taxon>
        <taxon>core chlorophytes</taxon>
        <taxon>Chlorophyceae</taxon>
        <taxon>CS clade</taxon>
        <taxon>Chlamydomonadales</taxon>
        <taxon>Volvocaceae</taxon>
        <taxon>Volvox</taxon>
    </lineage>
</organism>
<sequence>MRLRHGGPEPHIDCTHAPVVTVDGPTLPLTSSVVMPTLKLYSTVTVVTMQVSIKVLQSSPKSCSQVRDLVLQPSQLARTCASTPCNAFKFFGCAIVNANAPRNSTLMDGHVGATASTSTMLMPRSQSLKSTCVRVSIVVAVPYSCSCLREGTYC</sequence>
<dbReference type="Proteomes" id="UP000722791">
    <property type="component" value="Unassembled WGS sequence"/>
</dbReference>
<evidence type="ECO:0000313" key="1">
    <source>
        <dbReference type="EMBL" id="GIL99983.1"/>
    </source>
</evidence>
<gene>
    <name evidence="1" type="ORF">Vretimale_5049</name>
</gene>
<dbReference type="AlphaFoldDB" id="A0A8J4DCM7"/>
<reference evidence="1" key="1">
    <citation type="journal article" date="2021" name="Proc. Natl. Acad. Sci. U.S.A.">
        <title>Three genomes in the algal genus Volvox reveal the fate of a haploid sex-determining region after a transition to homothallism.</title>
        <authorList>
            <person name="Yamamoto K."/>
            <person name="Hamaji T."/>
            <person name="Kawai-Toyooka H."/>
            <person name="Matsuzaki R."/>
            <person name="Takahashi F."/>
            <person name="Nishimura Y."/>
            <person name="Kawachi M."/>
            <person name="Noguchi H."/>
            <person name="Minakuchi Y."/>
            <person name="Umen J.G."/>
            <person name="Toyoda A."/>
            <person name="Nozaki H."/>
        </authorList>
    </citation>
    <scope>NUCLEOTIDE SEQUENCE</scope>
    <source>
        <strain evidence="1">NIES-3785</strain>
    </source>
</reference>
<comment type="caution">
    <text evidence="1">The sequence shown here is derived from an EMBL/GenBank/DDBJ whole genome shotgun (WGS) entry which is preliminary data.</text>
</comment>
<evidence type="ECO:0000313" key="2">
    <source>
        <dbReference type="Proteomes" id="UP000722791"/>
    </source>
</evidence>
<dbReference type="EMBL" id="BNCQ01000007">
    <property type="protein sequence ID" value="GIL99983.1"/>
    <property type="molecule type" value="Genomic_DNA"/>
</dbReference>
<protein>
    <submittedName>
        <fullName evidence="1">Uncharacterized protein</fullName>
    </submittedName>
</protein>
<accession>A0A8J4DCM7</accession>
<proteinExistence type="predicted"/>